<dbReference type="EMBL" id="CP022423">
    <property type="protein sequence ID" value="ASM75802.1"/>
    <property type="molecule type" value="Genomic_DNA"/>
</dbReference>
<evidence type="ECO:0000313" key="2">
    <source>
        <dbReference type="Proteomes" id="UP000199729"/>
    </source>
</evidence>
<dbReference type="KEGG" id="vff:VITFI_CDS0023"/>
<evidence type="ECO:0000313" key="1">
    <source>
        <dbReference type="EMBL" id="ASM75802.1"/>
    </source>
</evidence>
<organism evidence="1 2">
    <name type="scientific">Vitreoscilla filiformis</name>
    <dbReference type="NCBI Taxonomy" id="63"/>
    <lineage>
        <taxon>Bacteria</taxon>
        <taxon>Pseudomonadati</taxon>
        <taxon>Pseudomonadota</taxon>
        <taxon>Betaproteobacteria</taxon>
        <taxon>Neisseriales</taxon>
        <taxon>Neisseriaceae</taxon>
        <taxon>Vitreoscilla</taxon>
    </lineage>
</organism>
<dbReference type="AlphaFoldDB" id="A0A221K9X6"/>
<keyword evidence="2" id="KW-1185">Reference proteome</keyword>
<gene>
    <name evidence="1" type="ORF">VITFI_CDS0023</name>
</gene>
<dbReference type="Proteomes" id="UP000199729">
    <property type="component" value="Chromosome"/>
</dbReference>
<protein>
    <submittedName>
        <fullName evidence="1">Uncharacterized protein</fullName>
    </submittedName>
</protein>
<sequence>MSLWLLAACSHDAPTRQLTPTAVPIAQPGPTTSATTPTALRYRFEAERTAMAAQCQGPNHSRPVVTLTHRHGMMEWYETVCDGGRILRLRCDIGACKALP</sequence>
<reference evidence="1 2" key="1">
    <citation type="submission" date="2017-07" db="EMBL/GenBank/DDBJ databases">
        <title>Complete Genome Sequence of the cosmetic ferment Vitreoscilla filiformis (ATCC15551).</title>
        <authorList>
            <person name="Contreras S."/>
            <person name="Sagory-Zalkind P."/>
            <person name="Blanquart H."/>
            <person name="Iltis A."/>
            <person name="Morand S.C."/>
        </authorList>
    </citation>
    <scope>NUCLEOTIDE SEQUENCE [LARGE SCALE GENOMIC DNA]</scope>
    <source>
        <strain evidence="1 2">ATCC 15551</strain>
    </source>
</reference>
<proteinExistence type="predicted"/>
<name>A0A221K9X6_VITFI</name>
<accession>A0A221K9X6</accession>